<sequence length="163" mass="18016">MKKGFTMVEMIIYIAALVLLVGTVISLLVWVVRASNQVHVRNELVAGIEHALSLMANEIREAESVYTPTSVSGTSQLSLQTSNNVPALETSTYVDFFLCETRLCIKREFQAPQALTSEKIQIQNLEFTQVQTGSAASVYITVEASYLDASQTVQATVSLRFYE</sequence>
<keyword evidence="1" id="KW-0472">Membrane</keyword>
<keyword evidence="1" id="KW-0812">Transmembrane</keyword>
<accession>A0A1G2QWH1</accession>
<keyword evidence="1" id="KW-1133">Transmembrane helix</keyword>
<dbReference type="Proteomes" id="UP000178170">
    <property type="component" value="Unassembled WGS sequence"/>
</dbReference>
<gene>
    <name evidence="2" type="ORF">A2843_01775</name>
</gene>
<evidence type="ECO:0000313" key="2">
    <source>
        <dbReference type="EMBL" id="OHA64191.1"/>
    </source>
</evidence>
<dbReference type="AlphaFoldDB" id="A0A1G2QWH1"/>
<reference evidence="2 3" key="1">
    <citation type="journal article" date="2016" name="Nat. Commun.">
        <title>Thousands of microbial genomes shed light on interconnected biogeochemical processes in an aquifer system.</title>
        <authorList>
            <person name="Anantharaman K."/>
            <person name="Brown C.T."/>
            <person name="Hug L.A."/>
            <person name="Sharon I."/>
            <person name="Castelle C.J."/>
            <person name="Probst A.J."/>
            <person name="Thomas B.C."/>
            <person name="Singh A."/>
            <person name="Wilkins M.J."/>
            <person name="Karaoz U."/>
            <person name="Brodie E.L."/>
            <person name="Williams K.H."/>
            <person name="Hubbard S.S."/>
            <person name="Banfield J.F."/>
        </authorList>
    </citation>
    <scope>NUCLEOTIDE SEQUENCE [LARGE SCALE GENOMIC DNA]</scope>
</reference>
<name>A0A1G2QWH1_9BACT</name>
<dbReference type="EMBL" id="MHTS01000020">
    <property type="protein sequence ID" value="OHA64191.1"/>
    <property type="molecule type" value="Genomic_DNA"/>
</dbReference>
<protein>
    <recommendedName>
        <fullName evidence="4">Prepilin-type N-terminal cleavage/methylation domain-containing protein</fullName>
    </recommendedName>
</protein>
<proteinExistence type="predicted"/>
<feature type="transmembrane region" description="Helical" evidence="1">
    <location>
        <begin position="12"/>
        <end position="32"/>
    </location>
</feature>
<evidence type="ECO:0008006" key="4">
    <source>
        <dbReference type="Google" id="ProtNLM"/>
    </source>
</evidence>
<evidence type="ECO:0000256" key="1">
    <source>
        <dbReference type="SAM" id="Phobius"/>
    </source>
</evidence>
<evidence type="ECO:0000313" key="3">
    <source>
        <dbReference type="Proteomes" id="UP000178170"/>
    </source>
</evidence>
<organism evidence="2 3">
    <name type="scientific">Candidatus Wildermuthbacteria bacterium RIFCSPHIGHO2_01_FULL_48_27b</name>
    <dbReference type="NCBI Taxonomy" id="1802447"/>
    <lineage>
        <taxon>Bacteria</taxon>
        <taxon>Candidatus Wildermuthiibacteriota</taxon>
    </lineage>
</organism>
<comment type="caution">
    <text evidence="2">The sequence shown here is derived from an EMBL/GenBank/DDBJ whole genome shotgun (WGS) entry which is preliminary data.</text>
</comment>